<gene>
    <name evidence="2" type="ORF">LTR84_007617</name>
</gene>
<dbReference type="InterPro" id="IPR029058">
    <property type="entry name" value="AB_hydrolase_fold"/>
</dbReference>
<dbReference type="Proteomes" id="UP001358417">
    <property type="component" value="Unassembled WGS sequence"/>
</dbReference>
<dbReference type="SUPFAM" id="SSF53474">
    <property type="entry name" value="alpha/beta-Hydrolases"/>
    <property type="match status" value="1"/>
</dbReference>
<dbReference type="InterPro" id="IPR002018">
    <property type="entry name" value="CarbesteraseB"/>
</dbReference>
<feature type="domain" description="Carboxylesterase type B" evidence="1">
    <location>
        <begin position="10"/>
        <end position="487"/>
    </location>
</feature>
<dbReference type="Pfam" id="PF00135">
    <property type="entry name" value="COesterase"/>
    <property type="match status" value="1"/>
</dbReference>
<dbReference type="GeneID" id="89975783"/>
<dbReference type="AlphaFoldDB" id="A0AAV9NKK6"/>
<name>A0AAV9NKK6_9EURO</name>
<accession>A0AAV9NKK6</accession>
<dbReference type="PANTHER" id="PTHR11559">
    <property type="entry name" value="CARBOXYLESTERASE"/>
    <property type="match status" value="1"/>
</dbReference>
<evidence type="ECO:0000313" key="2">
    <source>
        <dbReference type="EMBL" id="KAK5061076.1"/>
    </source>
</evidence>
<evidence type="ECO:0000259" key="1">
    <source>
        <dbReference type="Pfam" id="PF00135"/>
    </source>
</evidence>
<comment type="caution">
    <text evidence="2">The sequence shown here is derived from an EMBL/GenBank/DDBJ whole genome shotgun (WGS) entry which is preliminary data.</text>
</comment>
<dbReference type="RefSeq" id="XP_064710173.1">
    <property type="nucleotide sequence ID" value="XM_064851170.1"/>
</dbReference>
<reference evidence="2 3" key="1">
    <citation type="submission" date="2023-08" db="EMBL/GenBank/DDBJ databases">
        <title>Black Yeasts Isolated from many extreme environments.</title>
        <authorList>
            <person name="Coleine C."/>
            <person name="Stajich J.E."/>
            <person name="Selbmann L."/>
        </authorList>
    </citation>
    <scope>NUCLEOTIDE SEQUENCE [LARGE SCALE GENOMIC DNA]</scope>
    <source>
        <strain evidence="2 3">CCFEE 5792</strain>
    </source>
</reference>
<proteinExistence type="predicted"/>
<organism evidence="2 3">
    <name type="scientific">Exophiala bonariae</name>
    <dbReference type="NCBI Taxonomy" id="1690606"/>
    <lineage>
        <taxon>Eukaryota</taxon>
        <taxon>Fungi</taxon>
        <taxon>Dikarya</taxon>
        <taxon>Ascomycota</taxon>
        <taxon>Pezizomycotina</taxon>
        <taxon>Eurotiomycetes</taxon>
        <taxon>Chaetothyriomycetidae</taxon>
        <taxon>Chaetothyriales</taxon>
        <taxon>Herpotrichiellaceae</taxon>
        <taxon>Exophiala</taxon>
    </lineage>
</organism>
<evidence type="ECO:0000313" key="3">
    <source>
        <dbReference type="Proteomes" id="UP001358417"/>
    </source>
</evidence>
<sequence length="553" mass="60340">MADPTIEHPLLGSILGVKKSEEVVQFLGIQYATLKDRFSRGVLLRSLTRMPGNNVASVFDATKSGPIPLNPPNACALEQSIFVQKSIPFTPCEQSDTEGLTLNISVPAVVRNSNGLPVFTFVHGGGWVTGSTVYPQYDLAAITRLSVEAGMPMISVGISYRTGAAGFMHSSVMAQHGYLPNNGLDDQRLAFRWIKQHISGFGGDPNRVTFVGESAGAVAGWLHLQSSESLFSQMVSMSGSSFIQPRPMVMLEKSFSLAAAAFGAEDVSPDAKLQKLLEAPQSDLAAQVLPVGPLFDGDLIRKITRFNELLEPHDFEDSFPAMLHCKKLVMGDCQMDGMGFYTRVKTRTDVLPQALAESLGMEFDRTDPSITLGMLAAYGLDADASCNTQETTRSVVQLLADVLFSLPSRYLAQAWATSPRPGVKAYLYHFNCPNPWEGPWQGHATHALDIMFVLQNYAQYLDKGQEECALRFSKDLISFVNGNDPWPACEPGGQSNAMVYYAPMEGDLDQSKYVVDGNPASTGRKNDLVELVGEERLDKLVEACQHFLIGPHK</sequence>
<protein>
    <recommendedName>
        <fullName evidence="1">Carboxylesterase type B domain-containing protein</fullName>
    </recommendedName>
</protein>
<dbReference type="InterPro" id="IPR050309">
    <property type="entry name" value="Type-B_Carboxylest/Lipase"/>
</dbReference>
<dbReference type="Gene3D" id="3.40.50.1820">
    <property type="entry name" value="alpha/beta hydrolase"/>
    <property type="match status" value="1"/>
</dbReference>
<keyword evidence="3" id="KW-1185">Reference proteome</keyword>
<dbReference type="EMBL" id="JAVRRD010000003">
    <property type="protein sequence ID" value="KAK5061076.1"/>
    <property type="molecule type" value="Genomic_DNA"/>
</dbReference>